<organism evidence="6 8">
    <name type="scientific">Peronospora matthiolae</name>
    <dbReference type="NCBI Taxonomy" id="2874970"/>
    <lineage>
        <taxon>Eukaryota</taxon>
        <taxon>Sar</taxon>
        <taxon>Stramenopiles</taxon>
        <taxon>Oomycota</taxon>
        <taxon>Peronosporomycetes</taxon>
        <taxon>Peronosporales</taxon>
        <taxon>Peronosporaceae</taxon>
        <taxon>Peronospora</taxon>
    </lineage>
</organism>
<dbReference type="InterPro" id="IPR002893">
    <property type="entry name" value="Znf_MYND"/>
</dbReference>
<evidence type="ECO:0000313" key="8">
    <source>
        <dbReference type="Proteomes" id="UP001162060"/>
    </source>
</evidence>
<dbReference type="Proteomes" id="UP001162060">
    <property type="component" value="Unassembled WGS sequence"/>
</dbReference>
<feature type="domain" description="MYND-type" evidence="5">
    <location>
        <begin position="220"/>
        <end position="266"/>
    </location>
</feature>
<evidence type="ECO:0000313" key="6">
    <source>
        <dbReference type="EMBL" id="CAK7893233.1"/>
    </source>
</evidence>
<dbReference type="EMBL" id="CAKLBY020000003">
    <property type="protein sequence ID" value="CAK7893233.1"/>
    <property type="molecule type" value="Genomic_DNA"/>
</dbReference>
<dbReference type="SUPFAM" id="SSF144232">
    <property type="entry name" value="HIT/MYND zinc finger-like"/>
    <property type="match status" value="1"/>
</dbReference>
<evidence type="ECO:0000256" key="3">
    <source>
        <dbReference type="ARBA" id="ARBA00022833"/>
    </source>
</evidence>
<proteinExistence type="predicted"/>
<evidence type="ECO:0000313" key="7">
    <source>
        <dbReference type="EMBL" id="CAK7941237.1"/>
    </source>
</evidence>
<accession>A0AAV1SZ06</accession>
<dbReference type="Pfam" id="PF01753">
    <property type="entry name" value="zf-MYND"/>
    <property type="match status" value="1"/>
</dbReference>
<protein>
    <recommendedName>
        <fullName evidence="5">MYND-type domain-containing protein</fullName>
    </recommendedName>
</protein>
<dbReference type="AlphaFoldDB" id="A0AAV1SZ06"/>
<dbReference type="GO" id="GO:0008270">
    <property type="term" value="F:zinc ion binding"/>
    <property type="evidence" value="ECO:0007669"/>
    <property type="project" value="UniProtKB-KW"/>
</dbReference>
<comment type="caution">
    <text evidence="6">The sequence shown here is derived from an EMBL/GenBank/DDBJ whole genome shotgun (WGS) entry which is preliminary data.</text>
</comment>
<sequence>MAGAAAEPSTALTPEESVLSPTEYLTRFWRANASVFMRWFLSLPSVGQVSLLRNASPDIPQSYDLKETRPQATQLLTPELTLCALLEENGKALLRLMNARATKTDQCSRHDVLYLTSLRANGTMPTFSGDALKHVSLAFIDLADPEHTVQSLMPSAPSEIVEEKRALIKQGKLMEADVWLTLQVRQQIILTLLTNVAHTFESIFLKQGVVSDVSAAKVGCRYCGSEKKDSTGGDETTRLLQCACEAAFYCCKEHQVEDWMNHKTSCKMIRKEKVAAVQSSVHQEAQ</sequence>
<gene>
    <name evidence="7" type="ORF">PM001_LOCUS26387</name>
    <name evidence="6" type="ORF">PM001_LOCUS561</name>
</gene>
<name>A0AAV1SZ06_9STRA</name>
<evidence type="ECO:0000256" key="1">
    <source>
        <dbReference type="ARBA" id="ARBA00022723"/>
    </source>
</evidence>
<keyword evidence="1" id="KW-0479">Metal-binding</keyword>
<dbReference type="Gene3D" id="6.10.140.2220">
    <property type="match status" value="1"/>
</dbReference>
<keyword evidence="2 4" id="KW-0863">Zinc-finger</keyword>
<evidence type="ECO:0000259" key="5">
    <source>
        <dbReference type="PROSITE" id="PS50865"/>
    </source>
</evidence>
<dbReference type="EMBL" id="CAKLBY020000264">
    <property type="protein sequence ID" value="CAK7941237.1"/>
    <property type="molecule type" value="Genomic_DNA"/>
</dbReference>
<reference evidence="6" key="1">
    <citation type="submission" date="2024-01" db="EMBL/GenBank/DDBJ databases">
        <authorList>
            <person name="Webb A."/>
        </authorList>
    </citation>
    <scope>NUCLEOTIDE SEQUENCE</scope>
    <source>
        <strain evidence="6">Pm1</strain>
    </source>
</reference>
<evidence type="ECO:0000256" key="4">
    <source>
        <dbReference type="PROSITE-ProRule" id="PRU00134"/>
    </source>
</evidence>
<dbReference type="PROSITE" id="PS50865">
    <property type="entry name" value="ZF_MYND_2"/>
    <property type="match status" value="1"/>
</dbReference>
<evidence type="ECO:0000256" key="2">
    <source>
        <dbReference type="ARBA" id="ARBA00022771"/>
    </source>
</evidence>
<keyword evidence="3" id="KW-0862">Zinc</keyword>